<evidence type="ECO:0000313" key="2">
    <source>
        <dbReference type="Proteomes" id="UP000034181"/>
    </source>
</evidence>
<dbReference type="CDD" id="cd24049">
    <property type="entry name" value="ASKHA_NBD_PilM"/>
    <property type="match status" value="1"/>
</dbReference>
<dbReference type="SUPFAM" id="SSF53067">
    <property type="entry name" value="Actin-like ATPase domain"/>
    <property type="match status" value="2"/>
</dbReference>
<dbReference type="NCBIfam" id="TIGR01175">
    <property type="entry name" value="pilM"/>
    <property type="match status" value="1"/>
</dbReference>
<dbReference type="Pfam" id="PF11104">
    <property type="entry name" value="PilM_2"/>
    <property type="match status" value="1"/>
</dbReference>
<evidence type="ECO:0000313" key="1">
    <source>
        <dbReference type="EMBL" id="KKQ75201.1"/>
    </source>
</evidence>
<dbReference type="PANTHER" id="PTHR32432">
    <property type="entry name" value="CELL DIVISION PROTEIN FTSA-RELATED"/>
    <property type="match status" value="1"/>
</dbReference>
<name>A0A0G0NDN3_9BACT</name>
<dbReference type="InterPro" id="IPR050696">
    <property type="entry name" value="FtsA/MreB"/>
</dbReference>
<sequence length="348" mass="38147">MNKKSFGLDIGDIAIRAVELKLDKGGFSLSASITSPTPPKGMMSESPLDEEEMGNAIKKALKEAKIDTKIANVALPENQVYTKIVEMPYLSDRELSSAIYWEAEQYIPIPLSNITLAWNVVKRSEKPKQNEKMNVLMVGAPTIIVKKYQKVLSLSGITINTLETEILSTIRALTFNLDRNASSPFIVVSIGSISTALAIIIGRDLIFTYTLPIGGNAINRAIASDFGLSLTQAEEYKKAYGISNSSVGQRIEKATEPIMSSILTEVKKAVIYFSQKYQNLRIEQIILSGSTARILGIDKYFANGSGIETAVANPWKMLVSQNIPKEILNSGPEYAVSIGLAIKDYEEQ</sequence>
<dbReference type="Proteomes" id="UP000034181">
    <property type="component" value="Unassembled WGS sequence"/>
</dbReference>
<organism evidence="1 2">
    <name type="scientific">Candidatus Woesebacteria bacterium GW2011_GWB1_38_5b</name>
    <dbReference type="NCBI Taxonomy" id="1618569"/>
    <lineage>
        <taxon>Bacteria</taxon>
        <taxon>Candidatus Woeseibacteriota</taxon>
    </lineage>
</organism>
<dbReference type="InterPro" id="IPR043129">
    <property type="entry name" value="ATPase_NBD"/>
</dbReference>
<proteinExistence type="predicted"/>
<dbReference type="Gene3D" id="3.30.1490.300">
    <property type="match status" value="1"/>
</dbReference>
<dbReference type="Gene3D" id="3.30.420.40">
    <property type="match status" value="2"/>
</dbReference>
<protein>
    <submittedName>
        <fullName evidence="1">Type IV pilus assembly protein PilM</fullName>
    </submittedName>
</protein>
<dbReference type="PANTHER" id="PTHR32432:SF3">
    <property type="entry name" value="ETHANOLAMINE UTILIZATION PROTEIN EUTJ"/>
    <property type="match status" value="1"/>
</dbReference>
<comment type="caution">
    <text evidence="1">The sequence shown here is derived from an EMBL/GenBank/DDBJ whole genome shotgun (WGS) entry which is preliminary data.</text>
</comment>
<dbReference type="InterPro" id="IPR005883">
    <property type="entry name" value="PilM"/>
</dbReference>
<reference evidence="1 2" key="1">
    <citation type="journal article" date="2015" name="Nature">
        <title>rRNA introns, odd ribosomes, and small enigmatic genomes across a large radiation of phyla.</title>
        <authorList>
            <person name="Brown C.T."/>
            <person name="Hug L.A."/>
            <person name="Thomas B.C."/>
            <person name="Sharon I."/>
            <person name="Castelle C.J."/>
            <person name="Singh A."/>
            <person name="Wilkins M.J."/>
            <person name="Williams K.H."/>
            <person name="Banfield J.F."/>
        </authorList>
    </citation>
    <scope>NUCLEOTIDE SEQUENCE [LARGE SCALE GENOMIC DNA]</scope>
</reference>
<accession>A0A0G0NDN3</accession>
<dbReference type="AlphaFoldDB" id="A0A0G0NDN3"/>
<dbReference type="PIRSF" id="PIRSF019169">
    <property type="entry name" value="PilM"/>
    <property type="match status" value="1"/>
</dbReference>
<gene>
    <name evidence="1" type="ORF">US96_C0015G0002</name>
</gene>
<dbReference type="EMBL" id="LBUZ01000015">
    <property type="protein sequence ID" value="KKQ75201.1"/>
    <property type="molecule type" value="Genomic_DNA"/>
</dbReference>